<organism evidence="1">
    <name type="scientific">Arundo donax</name>
    <name type="common">Giant reed</name>
    <name type="synonym">Donax arundinaceus</name>
    <dbReference type="NCBI Taxonomy" id="35708"/>
    <lineage>
        <taxon>Eukaryota</taxon>
        <taxon>Viridiplantae</taxon>
        <taxon>Streptophyta</taxon>
        <taxon>Embryophyta</taxon>
        <taxon>Tracheophyta</taxon>
        <taxon>Spermatophyta</taxon>
        <taxon>Magnoliopsida</taxon>
        <taxon>Liliopsida</taxon>
        <taxon>Poales</taxon>
        <taxon>Poaceae</taxon>
        <taxon>PACMAD clade</taxon>
        <taxon>Arundinoideae</taxon>
        <taxon>Arundineae</taxon>
        <taxon>Arundo</taxon>
    </lineage>
</organism>
<reference evidence="1" key="2">
    <citation type="journal article" date="2015" name="Data Brief">
        <title>Shoot transcriptome of the giant reed, Arundo donax.</title>
        <authorList>
            <person name="Barrero R.A."/>
            <person name="Guerrero F.D."/>
            <person name="Moolhuijzen P."/>
            <person name="Goolsby J.A."/>
            <person name="Tidwell J."/>
            <person name="Bellgard S.E."/>
            <person name="Bellgard M.I."/>
        </authorList>
    </citation>
    <scope>NUCLEOTIDE SEQUENCE</scope>
    <source>
        <tissue evidence="1">Shoot tissue taken approximately 20 cm above the soil surface</tissue>
    </source>
</reference>
<evidence type="ECO:0000313" key="1">
    <source>
        <dbReference type="EMBL" id="JAD68893.1"/>
    </source>
</evidence>
<dbReference type="EMBL" id="GBRH01229002">
    <property type="protein sequence ID" value="JAD68893.1"/>
    <property type="molecule type" value="Transcribed_RNA"/>
</dbReference>
<sequence>MSPVINFLIRLSIISVRKFSNGSDML</sequence>
<accession>A0A0A9C349</accession>
<protein>
    <submittedName>
        <fullName evidence="1">Uncharacterized protein</fullName>
    </submittedName>
</protein>
<proteinExistence type="predicted"/>
<name>A0A0A9C349_ARUDO</name>
<dbReference type="AlphaFoldDB" id="A0A0A9C349"/>
<reference evidence="1" key="1">
    <citation type="submission" date="2014-09" db="EMBL/GenBank/DDBJ databases">
        <authorList>
            <person name="Magalhaes I.L.F."/>
            <person name="Oliveira U."/>
            <person name="Santos F.R."/>
            <person name="Vidigal T.H.D.A."/>
            <person name="Brescovit A.D."/>
            <person name="Santos A.J."/>
        </authorList>
    </citation>
    <scope>NUCLEOTIDE SEQUENCE</scope>
    <source>
        <tissue evidence="1">Shoot tissue taken approximately 20 cm above the soil surface</tissue>
    </source>
</reference>